<protein>
    <submittedName>
        <fullName evidence="2">GNAT family N-acetyltransferase</fullName>
    </submittedName>
    <submittedName>
        <fullName evidence="3">Putative Acetyltransferase</fullName>
    </submittedName>
</protein>
<dbReference type="OrthoDB" id="9796381at2"/>
<reference evidence="2 4" key="1">
    <citation type="submission" date="2017-09" db="EMBL/GenBank/DDBJ databases">
        <title>Complete Genome Sequences of Two Strains of the Meat Spoilage Bacterium Brochothrix thermosphacta Isolated from Ground Chicken.</title>
        <authorList>
            <person name="Paoli G.C."/>
            <person name="Wijey C."/>
            <person name="Chen C.-Y."/>
            <person name="Nguyen L."/>
            <person name="Yan X."/>
            <person name="Irwin P.L."/>
        </authorList>
    </citation>
    <scope>NUCLEOTIDE SEQUENCE [LARGE SCALE GENOMIC DNA]</scope>
    <source>
        <strain evidence="2 4">BI</strain>
    </source>
</reference>
<reference evidence="5" key="3">
    <citation type="submission" date="2018-04" db="EMBL/GenBank/DDBJ databases">
        <authorList>
            <person name="Illikoud N."/>
        </authorList>
    </citation>
    <scope>NUCLEOTIDE SEQUENCE [LARGE SCALE GENOMIC DNA]</scope>
</reference>
<reference evidence="3" key="2">
    <citation type="submission" date="2018-04" db="EMBL/GenBank/DDBJ databases">
        <authorList>
            <person name="Go L.Y."/>
            <person name="Mitchell J.A."/>
        </authorList>
    </citation>
    <scope>NUCLEOTIDE SEQUENCE</scope>
    <source>
        <strain evidence="3">BSAS1 3</strain>
    </source>
</reference>
<dbReference type="Gene3D" id="3.40.630.30">
    <property type="match status" value="1"/>
</dbReference>
<dbReference type="AlphaFoldDB" id="A0A1D2K000"/>
<feature type="domain" description="N-acetyltransferase" evidence="1">
    <location>
        <begin position="1"/>
        <end position="164"/>
    </location>
</feature>
<dbReference type="KEGG" id="bths:CNY62_08740"/>
<dbReference type="PROSITE" id="PS51186">
    <property type="entry name" value="GNAT"/>
    <property type="match status" value="1"/>
</dbReference>
<dbReference type="GO" id="GO:0016747">
    <property type="term" value="F:acyltransferase activity, transferring groups other than amino-acyl groups"/>
    <property type="evidence" value="ECO:0007669"/>
    <property type="project" value="InterPro"/>
</dbReference>
<evidence type="ECO:0000313" key="4">
    <source>
        <dbReference type="Proteomes" id="UP000243591"/>
    </source>
</evidence>
<dbReference type="InterPro" id="IPR016181">
    <property type="entry name" value="Acyl_CoA_acyltransferase"/>
</dbReference>
<proteinExistence type="predicted"/>
<dbReference type="EMBL" id="CP023483">
    <property type="protein sequence ID" value="ATF26463.1"/>
    <property type="molecule type" value="Genomic_DNA"/>
</dbReference>
<dbReference type="InterPro" id="IPR000182">
    <property type="entry name" value="GNAT_dom"/>
</dbReference>
<evidence type="ECO:0000313" key="3">
    <source>
        <dbReference type="EMBL" id="SPP25941.1"/>
    </source>
</evidence>
<dbReference type="RefSeq" id="WP_029090650.1">
    <property type="nucleotide sequence ID" value="NZ_CBCPHX010000002.1"/>
</dbReference>
<name>A0A1D2K000_BROTH</name>
<sequence length="164" mass="19034">MIRKAELSDISAIMKIVKSTIKVMHEENNPQWDELYPTEEIFKNDIKVGELFVYTDEGKVQGFICISPEKESEYTMGAWRESKTALVIHRCAVATDVRGKGIASQFLELAENLAIHKKYNYVKSDTYITNKKMNDFFLKKGYTFCGEMTRPEMVYPFNCYDKIL</sequence>
<organism evidence="2 4">
    <name type="scientific">Brochothrix thermosphacta</name>
    <name type="common">Microbacterium thermosphactum</name>
    <dbReference type="NCBI Taxonomy" id="2756"/>
    <lineage>
        <taxon>Bacteria</taxon>
        <taxon>Bacillati</taxon>
        <taxon>Bacillota</taxon>
        <taxon>Bacilli</taxon>
        <taxon>Bacillales</taxon>
        <taxon>Listeriaceae</taxon>
        <taxon>Brochothrix</taxon>
    </lineage>
</organism>
<dbReference type="Proteomes" id="UP000243591">
    <property type="component" value="Chromosome"/>
</dbReference>
<gene>
    <name evidence="3" type="ORF">BTBSAS_10190</name>
    <name evidence="2" type="ORF">CNY62_08740</name>
</gene>
<dbReference type="CDD" id="cd04301">
    <property type="entry name" value="NAT_SF"/>
    <property type="match status" value="1"/>
</dbReference>
<dbReference type="SUPFAM" id="SSF55729">
    <property type="entry name" value="Acyl-CoA N-acyltransferases (Nat)"/>
    <property type="match status" value="1"/>
</dbReference>
<dbReference type="STRING" id="2756.BFR44_08560"/>
<dbReference type="Proteomes" id="UP000270190">
    <property type="component" value="Unassembled WGS sequence"/>
</dbReference>
<accession>A0A1D2K000</accession>
<evidence type="ECO:0000313" key="5">
    <source>
        <dbReference type="Proteomes" id="UP000270190"/>
    </source>
</evidence>
<evidence type="ECO:0000259" key="1">
    <source>
        <dbReference type="PROSITE" id="PS51186"/>
    </source>
</evidence>
<dbReference type="EMBL" id="OUNC01000001">
    <property type="protein sequence ID" value="SPP25941.1"/>
    <property type="molecule type" value="Genomic_DNA"/>
</dbReference>
<keyword evidence="2" id="KW-0808">Transferase</keyword>
<keyword evidence="4" id="KW-1185">Reference proteome</keyword>
<dbReference type="Pfam" id="PF00583">
    <property type="entry name" value="Acetyltransf_1"/>
    <property type="match status" value="1"/>
</dbReference>
<evidence type="ECO:0000313" key="2">
    <source>
        <dbReference type="EMBL" id="ATF26463.1"/>
    </source>
</evidence>